<keyword evidence="1" id="KW-0079">Bacteriocin immunity</keyword>
<name>A0A2Z5WRB5_ECOLX</name>
<dbReference type="InterPro" id="IPR003061">
    <property type="entry name" value="Microcin"/>
</dbReference>
<evidence type="ECO:0000313" key="3">
    <source>
        <dbReference type="EMBL" id="BBC21829.1"/>
    </source>
</evidence>
<protein>
    <submittedName>
        <fullName evidence="3">Colicin transporter</fullName>
    </submittedName>
</protein>
<dbReference type="GO" id="GO:0030153">
    <property type="term" value="P:bacteriocin immunity"/>
    <property type="evidence" value="ECO:0007669"/>
    <property type="project" value="UniProtKB-KW"/>
</dbReference>
<reference evidence="4" key="2">
    <citation type="submission" date="2019-03" db="EMBL/GenBank/DDBJ databases">
        <title>blaCTX-M-27-possessing-IncF[F1:A2:B20] plasmids from Escherichia coli ST131 H30R1.</title>
        <authorList>
            <person name="Matsuo N."/>
            <person name="Hayashi M."/>
            <person name="Wachino J."/>
            <person name="Kawamura K."/>
            <person name="Arakawa Y."/>
        </authorList>
    </citation>
    <scope>NUCLEOTIDE SEQUENCE</scope>
    <source>
        <strain evidence="4">B0018</strain>
        <plasmid evidence="4">pB0018</plasmid>
    </source>
</reference>
<dbReference type="EMBL" id="AP019526">
    <property type="protein sequence ID" value="BBI76590.1"/>
    <property type="molecule type" value="Genomic_DNA"/>
</dbReference>
<keyword evidence="2" id="KW-0472">Membrane</keyword>
<sequence>MNRKYYFNNMWWGWVTGGYMLYMSWDYDFKYRLLFWCISLCGMVLYPVAKWYIEDTALKFTRPDFWNSGFFTDTPGKMGLLAVYTGTVFILSLPLSMIYILSVIIKRLSVR</sequence>
<keyword evidence="3" id="KW-0614">Plasmid</keyword>
<proteinExistence type="predicted"/>
<dbReference type="RefSeq" id="WP_001080732.1">
    <property type="nucleotide sequence ID" value="NZ_AP018456.1"/>
</dbReference>
<evidence type="ECO:0000256" key="1">
    <source>
        <dbReference type="ARBA" id="ARBA00023025"/>
    </source>
</evidence>
<organism evidence="3">
    <name type="scientific">Escherichia coli O25b:H4-ST131</name>
    <dbReference type="NCBI Taxonomy" id="941322"/>
    <lineage>
        <taxon>Bacteria</taxon>
        <taxon>Pseudomonadati</taxon>
        <taxon>Pseudomonadota</taxon>
        <taxon>Gammaproteobacteria</taxon>
        <taxon>Enterobacterales</taxon>
        <taxon>Enterobacteriaceae</taxon>
        <taxon>Escherichia</taxon>
    </lineage>
</organism>
<geneLocation type="plasmid" evidence="3">
    <name>pMRY09-581ECO_1</name>
</geneLocation>
<keyword evidence="2" id="KW-0812">Transmembrane</keyword>
<dbReference type="AlphaFoldDB" id="A0A2Z5WRB5"/>
<dbReference type="Pfam" id="PF03526">
    <property type="entry name" value="Microcin"/>
    <property type="match status" value="1"/>
</dbReference>
<keyword evidence="2" id="KW-1133">Transmembrane helix</keyword>
<dbReference type="GO" id="GO:0015643">
    <property type="term" value="F:toxic substance binding"/>
    <property type="evidence" value="ECO:0007669"/>
    <property type="project" value="InterPro"/>
</dbReference>
<evidence type="ECO:0000256" key="2">
    <source>
        <dbReference type="SAM" id="Phobius"/>
    </source>
</evidence>
<feature type="transmembrane region" description="Helical" evidence="2">
    <location>
        <begin position="34"/>
        <end position="53"/>
    </location>
</feature>
<accession>A0A2Z5WRB5</accession>
<geneLocation type="plasmid" evidence="4">
    <name>pB0018</name>
</geneLocation>
<feature type="transmembrane region" description="Helical" evidence="2">
    <location>
        <begin position="81"/>
        <end position="105"/>
    </location>
</feature>
<dbReference type="EMBL" id="AP018456">
    <property type="protein sequence ID" value="BBC21829.1"/>
    <property type="molecule type" value="Genomic_DNA"/>
</dbReference>
<reference evidence="3" key="1">
    <citation type="submission" date="2017-12" db="EMBL/GenBank/DDBJ databases">
        <title>completed sequences of IncF[F1:A2:B20] plasmids from Escherichia coli ST131 H30R1.</title>
        <authorList>
            <person name="Hayashi M."/>
            <person name="Suzuki S."/>
            <person name="Matsui M."/>
            <person name="Suzuki M."/>
            <person name="Shima A."/>
            <person name="Segawa T."/>
            <person name="Sekizuka T."/>
            <person name="Yamashita A."/>
            <person name="Kato K."/>
            <person name="Kawamura K."/>
            <person name="Shibayama K."/>
            <person name="Kuroda M."/>
        </authorList>
    </citation>
    <scope>NUCLEOTIDE SEQUENCE</scope>
    <source>
        <strain evidence="3">MRY09-581</strain>
        <plasmid evidence="3">pMRY09-581ECO_1</plasmid>
    </source>
</reference>
<evidence type="ECO:0000313" key="4">
    <source>
        <dbReference type="EMBL" id="BBI76590.1"/>
    </source>
</evidence>